<protein>
    <submittedName>
        <fullName evidence="2">ATP-binding cassette domain-containing protein</fullName>
    </submittedName>
</protein>
<evidence type="ECO:0000313" key="2">
    <source>
        <dbReference type="EMBL" id="MPB99803.1"/>
    </source>
</evidence>
<accession>A0ABW9N6A2</accession>
<dbReference type="GO" id="GO:0005524">
    <property type="term" value="F:ATP binding"/>
    <property type="evidence" value="ECO:0007669"/>
    <property type="project" value="UniProtKB-KW"/>
</dbReference>
<dbReference type="InterPro" id="IPR003439">
    <property type="entry name" value="ABC_transporter-like_ATP-bd"/>
</dbReference>
<dbReference type="PANTHER" id="PTHR43038">
    <property type="entry name" value="ATP-BINDING CASSETTE, SUB-FAMILY H, MEMBER 1"/>
    <property type="match status" value="1"/>
</dbReference>
<organism evidence="2 3">
    <name type="scientific">Campylobacter subantarcticus</name>
    <dbReference type="NCBI Taxonomy" id="497724"/>
    <lineage>
        <taxon>Bacteria</taxon>
        <taxon>Pseudomonadati</taxon>
        <taxon>Campylobacterota</taxon>
        <taxon>Epsilonproteobacteria</taxon>
        <taxon>Campylobacterales</taxon>
        <taxon>Campylobacteraceae</taxon>
        <taxon>Campylobacter</taxon>
    </lineage>
</organism>
<dbReference type="PANTHER" id="PTHR43038:SF3">
    <property type="entry name" value="ABC TRANSPORTER G FAMILY MEMBER 20 ISOFORM X1"/>
    <property type="match status" value="1"/>
</dbReference>
<name>A0ABW9N6A2_9BACT</name>
<reference evidence="2" key="1">
    <citation type="submission" date="2019-08" db="EMBL/GenBank/DDBJ databases">
        <title>Rapid identification of Enteric Bacteria from Whole Genome Sequences (WGS) using Average Nucleotide Identity (ANI).</title>
        <authorList>
            <person name="Lane C."/>
        </authorList>
    </citation>
    <scope>NUCLEOTIDE SEQUENCE [LARGE SCALE GENOMIC DNA]</scope>
    <source>
        <strain evidence="2">2010D-8461</strain>
    </source>
</reference>
<proteinExistence type="predicted"/>
<feature type="domain" description="ABC transporter" evidence="1">
    <location>
        <begin position="1"/>
        <end position="25"/>
    </location>
</feature>
<dbReference type="SUPFAM" id="SSF52540">
    <property type="entry name" value="P-loop containing nucleoside triphosphate hydrolases"/>
    <property type="match status" value="1"/>
</dbReference>
<evidence type="ECO:0000313" key="3">
    <source>
        <dbReference type="Proteomes" id="UP000364097"/>
    </source>
</evidence>
<keyword evidence="2" id="KW-0067">ATP-binding</keyword>
<dbReference type="EMBL" id="AACKMW020000043">
    <property type="protein sequence ID" value="MPB99803.1"/>
    <property type="molecule type" value="Genomic_DNA"/>
</dbReference>
<comment type="caution">
    <text evidence="2">The sequence shown here is derived from an EMBL/GenBank/DDBJ whole genome shotgun (WGS) entry which is preliminary data.</text>
</comment>
<sequence>MKQKLALCCTLIHKPKLLILDEPTTGVDSCSRKDFWDVL</sequence>
<dbReference type="Gene3D" id="3.40.50.300">
    <property type="entry name" value="P-loop containing nucleotide triphosphate hydrolases"/>
    <property type="match status" value="1"/>
</dbReference>
<keyword evidence="2" id="KW-0547">Nucleotide-binding</keyword>
<dbReference type="Pfam" id="PF00005">
    <property type="entry name" value="ABC_tran"/>
    <property type="match status" value="1"/>
</dbReference>
<dbReference type="Proteomes" id="UP000364097">
    <property type="component" value="Unassembled WGS sequence"/>
</dbReference>
<dbReference type="InterPro" id="IPR027417">
    <property type="entry name" value="P-loop_NTPase"/>
</dbReference>
<gene>
    <name evidence="2" type="ORF">A0Z09_007105</name>
</gene>
<keyword evidence="3" id="KW-1185">Reference proteome</keyword>
<evidence type="ECO:0000259" key="1">
    <source>
        <dbReference type="Pfam" id="PF00005"/>
    </source>
</evidence>